<protein>
    <recommendedName>
        <fullName evidence="4 7">Flagellar hook-associated protein 1</fullName>
        <shortName evidence="7">HAP1</shortName>
    </recommendedName>
</protein>
<evidence type="ECO:0000256" key="5">
    <source>
        <dbReference type="ARBA" id="ARBA00022525"/>
    </source>
</evidence>
<comment type="similarity">
    <text evidence="3 7">Belongs to the flagella basal body rod proteins family.</text>
</comment>
<reference evidence="10 11" key="1">
    <citation type="submission" date="2021-03" db="EMBL/GenBank/DDBJ databases">
        <title>Genomic Encyclopedia of Type Strains, Phase IV (KMG-IV): sequencing the most valuable type-strain genomes for metagenomic binning, comparative biology and taxonomic classification.</title>
        <authorList>
            <person name="Goeker M."/>
        </authorList>
    </citation>
    <scope>NUCLEOTIDE SEQUENCE [LARGE SCALE GENOMIC DNA]</scope>
    <source>
        <strain evidence="10 11">DSM 14349</strain>
    </source>
</reference>
<dbReference type="PANTHER" id="PTHR30033:SF1">
    <property type="entry name" value="FLAGELLAR HOOK-ASSOCIATED PROTEIN 1"/>
    <property type="match status" value="1"/>
</dbReference>
<evidence type="ECO:0000256" key="6">
    <source>
        <dbReference type="ARBA" id="ARBA00023143"/>
    </source>
</evidence>
<dbReference type="Proteomes" id="UP001519272">
    <property type="component" value="Unassembled WGS sequence"/>
</dbReference>
<evidence type="ECO:0000256" key="3">
    <source>
        <dbReference type="ARBA" id="ARBA00009677"/>
    </source>
</evidence>
<evidence type="ECO:0000256" key="1">
    <source>
        <dbReference type="ARBA" id="ARBA00004365"/>
    </source>
</evidence>
<keyword evidence="10" id="KW-0282">Flagellum</keyword>
<dbReference type="Pfam" id="PF22638">
    <property type="entry name" value="FlgK_D1"/>
    <property type="match status" value="1"/>
</dbReference>
<keyword evidence="10" id="KW-0969">Cilium</keyword>
<comment type="subcellular location">
    <subcellularLocation>
        <location evidence="1 7">Bacterial flagellum</location>
    </subcellularLocation>
    <subcellularLocation>
        <location evidence="2 7">Secreted</location>
    </subcellularLocation>
</comment>
<proteinExistence type="inferred from homology"/>
<evidence type="ECO:0000256" key="7">
    <source>
        <dbReference type="RuleBase" id="RU362065"/>
    </source>
</evidence>
<dbReference type="InterPro" id="IPR053927">
    <property type="entry name" value="FlgK_helical"/>
</dbReference>
<evidence type="ECO:0000256" key="4">
    <source>
        <dbReference type="ARBA" id="ARBA00016244"/>
    </source>
</evidence>
<dbReference type="RefSeq" id="WP_210090815.1">
    <property type="nucleotide sequence ID" value="NZ_JAGGKG010000023.1"/>
</dbReference>
<gene>
    <name evidence="7" type="primary">flgK</name>
    <name evidence="10" type="ORF">J2Z32_003910</name>
</gene>
<dbReference type="NCBIfam" id="TIGR02492">
    <property type="entry name" value="flgK_ends"/>
    <property type="match status" value="1"/>
</dbReference>
<evidence type="ECO:0000259" key="8">
    <source>
        <dbReference type="Pfam" id="PF06429"/>
    </source>
</evidence>
<dbReference type="Pfam" id="PF06429">
    <property type="entry name" value="Flg_bbr_C"/>
    <property type="match status" value="1"/>
</dbReference>
<dbReference type="EMBL" id="JAGGKG010000023">
    <property type="protein sequence ID" value="MBP1907235.1"/>
    <property type="molecule type" value="Genomic_DNA"/>
</dbReference>
<comment type="caution">
    <text evidence="10">The sequence shown here is derived from an EMBL/GenBank/DDBJ whole genome shotgun (WGS) entry which is preliminary data.</text>
</comment>
<sequence>MASTFHSIETAKRSLFTQTAALNTTGHNVANANTAGYSRQVVNMKASIPMEAYGMLRSTAPGQLGTGVEFDSIMRIRNVFLDAQFRGENSGNGSWTVQSETLSKIEGIMNEPSDTGIRQVLDKFWKSWSDLSKDPENATARKIVLETGAAMTDAINYMDRQLNNLTADLTTSIGMKETEVISYLNSIADLNQSISRLEGLGDDANDLRDQRDLITDKLSKIINITVTDGDTGYNIMMGGTSLLQGTAVQVQPSPAGNLDASFLIQGFASNNLQGGEAFGLILSRDSYVVDTKKQLNDLTNTIMNGTIKDVSIPAGSMLPEGTVVNKDTTVTVNGVDQLVTAGNPLPANSTLKEATTIDVNGFNGLHQLGFTLNGTTDRGLPFFVGTSAGTIAINPLIANDSNLLATSLRTEATGTGQAVIKGNNTLALLLSSLNETKFTAGDGTQSTVNSQYAAMVGQLGVKAEEAKRQAENSDVLVTQVEAQRQSVSGVSLDEELSNMMKFQHAYASAARFMTTYDQLLDKLINSTGVVGR</sequence>
<dbReference type="SUPFAM" id="SSF64518">
    <property type="entry name" value="Phase 1 flagellin"/>
    <property type="match status" value="1"/>
</dbReference>
<name>A0ABS4FXD4_9BACL</name>
<evidence type="ECO:0000256" key="2">
    <source>
        <dbReference type="ARBA" id="ARBA00004613"/>
    </source>
</evidence>
<feature type="domain" description="Flagellar hook-associated protein FlgK helical" evidence="9">
    <location>
        <begin position="102"/>
        <end position="303"/>
    </location>
</feature>
<feature type="domain" description="Flagellar basal-body/hook protein C-terminal" evidence="8">
    <location>
        <begin position="486"/>
        <end position="525"/>
    </location>
</feature>
<dbReference type="PRINTS" id="PR01005">
    <property type="entry name" value="FLGHOOKAP1"/>
</dbReference>
<evidence type="ECO:0000313" key="11">
    <source>
        <dbReference type="Proteomes" id="UP001519272"/>
    </source>
</evidence>
<dbReference type="InterPro" id="IPR010930">
    <property type="entry name" value="Flg_bb/hook_C_dom"/>
</dbReference>
<evidence type="ECO:0000313" key="10">
    <source>
        <dbReference type="EMBL" id="MBP1907235.1"/>
    </source>
</evidence>
<evidence type="ECO:0000259" key="9">
    <source>
        <dbReference type="Pfam" id="PF22638"/>
    </source>
</evidence>
<dbReference type="PANTHER" id="PTHR30033">
    <property type="entry name" value="FLAGELLAR HOOK-ASSOCIATED PROTEIN 1"/>
    <property type="match status" value="1"/>
</dbReference>
<accession>A0ABS4FXD4</accession>
<organism evidence="10 11">
    <name type="scientific">Paenibacillus turicensis</name>
    <dbReference type="NCBI Taxonomy" id="160487"/>
    <lineage>
        <taxon>Bacteria</taxon>
        <taxon>Bacillati</taxon>
        <taxon>Bacillota</taxon>
        <taxon>Bacilli</taxon>
        <taxon>Bacillales</taxon>
        <taxon>Paenibacillaceae</taxon>
        <taxon>Paenibacillus</taxon>
    </lineage>
</organism>
<keyword evidence="11" id="KW-1185">Reference proteome</keyword>
<dbReference type="InterPro" id="IPR002371">
    <property type="entry name" value="FlgK"/>
</dbReference>
<keyword evidence="10" id="KW-0966">Cell projection</keyword>
<keyword evidence="5 7" id="KW-0964">Secreted</keyword>
<keyword evidence="6 7" id="KW-0975">Bacterial flagellum</keyword>